<feature type="transmembrane region" description="Helical" evidence="5">
    <location>
        <begin position="102"/>
        <end position="126"/>
    </location>
</feature>
<dbReference type="GO" id="GO:0016020">
    <property type="term" value="C:membrane"/>
    <property type="evidence" value="ECO:0007669"/>
    <property type="project" value="UniProtKB-SubCell"/>
</dbReference>
<evidence type="ECO:0000256" key="1">
    <source>
        <dbReference type="ARBA" id="ARBA00004141"/>
    </source>
</evidence>
<evidence type="ECO:0000256" key="3">
    <source>
        <dbReference type="ARBA" id="ARBA00022989"/>
    </source>
</evidence>
<accession>A0A9J2PR06</accession>
<reference evidence="7" key="1">
    <citation type="submission" date="2023-03" db="UniProtKB">
        <authorList>
            <consortium name="WormBaseParasite"/>
        </authorList>
    </citation>
    <scope>IDENTIFICATION</scope>
</reference>
<protein>
    <submittedName>
        <fullName evidence="7">G-protein coupled receptors family 1 profile domain-containing protein</fullName>
    </submittedName>
</protein>
<dbReference type="InterPro" id="IPR052854">
    <property type="entry name" value="Serpentine_rcpt_epsilon"/>
</dbReference>
<keyword evidence="3 5" id="KW-1133">Transmembrane helix</keyword>
<feature type="transmembrane region" description="Helical" evidence="5">
    <location>
        <begin position="138"/>
        <end position="162"/>
    </location>
</feature>
<dbReference type="InterPro" id="IPR019408">
    <property type="entry name" value="7TM_GPCR_serpentine_rcpt_Srab"/>
</dbReference>
<dbReference type="PANTHER" id="PTHR47518:SF11">
    <property type="entry name" value="SERPENTINE RECEPTOR, CLASS E (EPSILON)-RELATED"/>
    <property type="match status" value="1"/>
</dbReference>
<keyword evidence="4 5" id="KW-0472">Membrane</keyword>
<dbReference type="Proteomes" id="UP000036681">
    <property type="component" value="Unplaced"/>
</dbReference>
<organism evidence="6 7">
    <name type="scientific">Ascaris lumbricoides</name>
    <name type="common">Giant roundworm</name>
    <dbReference type="NCBI Taxonomy" id="6252"/>
    <lineage>
        <taxon>Eukaryota</taxon>
        <taxon>Metazoa</taxon>
        <taxon>Ecdysozoa</taxon>
        <taxon>Nematoda</taxon>
        <taxon>Chromadorea</taxon>
        <taxon>Rhabditida</taxon>
        <taxon>Spirurina</taxon>
        <taxon>Ascaridomorpha</taxon>
        <taxon>Ascaridoidea</taxon>
        <taxon>Ascarididae</taxon>
        <taxon>Ascaris</taxon>
    </lineage>
</organism>
<feature type="transmembrane region" description="Helical" evidence="5">
    <location>
        <begin position="7"/>
        <end position="28"/>
    </location>
</feature>
<name>A0A9J2PR06_ASCLU</name>
<dbReference type="AlphaFoldDB" id="A0A9J2PR06"/>
<evidence type="ECO:0000256" key="2">
    <source>
        <dbReference type="ARBA" id="ARBA00022692"/>
    </source>
</evidence>
<dbReference type="Pfam" id="PF10292">
    <property type="entry name" value="7TM_GPCR_Srab"/>
    <property type="match status" value="1"/>
</dbReference>
<evidence type="ECO:0000256" key="5">
    <source>
        <dbReference type="SAM" id="Phobius"/>
    </source>
</evidence>
<proteinExistence type="predicted"/>
<comment type="subcellular location">
    <subcellularLocation>
        <location evidence="1">Membrane</location>
        <topology evidence="1">Multi-pass membrane protein</topology>
    </subcellularLocation>
</comment>
<evidence type="ECO:0000313" key="6">
    <source>
        <dbReference type="Proteomes" id="UP000036681"/>
    </source>
</evidence>
<dbReference type="WBParaSite" id="ALUE_0001194101-mRNA-1">
    <property type="protein sequence ID" value="ALUE_0001194101-mRNA-1"/>
    <property type="gene ID" value="ALUE_0001194101"/>
</dbReference>
<dbReference type="PANTHER" id="PTHR47518">
    <property type="entry name" value="SERPENTINE RECEPTOR CLASS EPSILON-13-RELATED"/>
    <property type="match status" value="1"/>
</dbReference>
<keyword evidence="2 5" id="KW-0812">Transmembrane</keyword>
<feature type="transmembrane region" description="Helical" evidence="5">
    <location>
        <begin position="48"/>
        <end position="65"/>
    </location>
</feature>
<sequence length="231" mass="26071">LFYFRVLLFLLAGIFLLAILDFLLLLLVKCLAPEDELLMKVLRIIHDIITPSYTFAFTLLVELICSNIGRNVCALIFSVVERFIATRWAQVYEKHGSHYPKLLALACIASVSTILSVFNVIFFSVFPTCPTIQGRSQFCFLVILAILTVADASCFFMSLHLLHQNKQMFQKQFVAGTQSLTERYQITENIKLTRFGSGDIYYTFSMDDCIAASTLSAEVTINVAHQTTPNI</sequence>
<evidence type="ECO:0000313" key="7">
    <source>
        <dbReference type="WBParaSite" id="ALUE_0001194101-mRNA-1"/>
    </source>
</evidence>
<evidence type="ECO:0000256" key="4">
    <source>
        <dbReference type="ARBA" id="ARBA00023136"/>
    </source>
</evidence>
<keyword evidence="6" id="KW-1185">Reference proteome</keyword>